<dbReference type="InterPro" id="IPR012041">
    <property type="entry name" value="Znf_CPxCG-like"/>
</dbReference>
<dbReference type="Proteomes" id="UP000199215">
    <property type="component" value="Unassembled WGS sequence"/>
</dbReference>
<dbReference type="Pfam" id="PF19769">
    <property type="entry name" value="CPxCG_zf"/>
    <property type="match status" value="1"/>
</dbReference>
<sequence>MSDTRERVGLVCPSCSSGEPTVHEVLSPGGQATVRCTDCGHTHKTEISEPETESIDIVVSQDDQSFSTTMEVPADTYAEVGGEFVVDSPEALLQARVTDIEVGPEERVEEADAEDIQTLWTRAVDNVSVKVTLHPSDGNRDRTRPLSVAVPGDYEFEIGETETFGDEEFTVEGVQIRENAPDYRFDKLDHKGDIAFAKDVKRLYARDETSTAWSAW</sequence>
<organism evidence="1 2">
    <name type="scientific">Halopenitus malekzadehii</name>
    <dbReference type="NCBI Taxonomy" id="1267564"/>
    <lineage>
        <taxon>Archaea</taxon>
        <taxon>Methanobacteriati</taxon>
        <taxon>Methanobacteriota</taxon>
        <taxon>Stenosarchaea group</taxon>
        <taxon>Halobacteria</taxon>
        <taxon>Halobacteriales</taxon>
        <taxon>Haloferacaceae</taxon>
        <taxon>Halopenitus</taxon>
    </lineage>
</organism>
<keyword evidence="2" id="KW-1185">Reference proteome</keyword>
<dbReference type="RefSeq" id="WP_092812702.1">
    <property type="nucleotide sequence ID" value="NZ_FNWU01000001.1"/>
</dbReference>
<gene>
    <name evidence="1" type="ORF">SAMN05192561_10160</name>
</gene>
<evidence type="ECO:0000313" key="2">
    <source>
        <dbReference type="Proteomes" id="UP000199215"/>
    </source>
</evidence>
<proteinExistence type="predicted"/>
<dbReference type="PIRSF" id="PIRSF015877">
    <property type="entry name" value="UCP015877"/>
    <property type="match status" value="1"/>
</dbReference>
<dbReference type="STRING" id="1267564.SAMN05192561_10160"/>
<accession>A0A1H6HRC1</accession>
<evidence type="ECO:0000313" key="1">
    <source>
        <dbReference type="EMBL" id="SEH36724.1"/>
    </source>
</evidence>
<dbReference type="OrthoDB" id="23364at2157"/>
<dbReference type="PANTHER" id="PTHR42195">
    <property type="entry name" value="UCP015877 FAMILY PROTEIN"/>
    <property type="match status" value="1"/>
</dbReference>
<reference evidence="1 2" key="1">
    <citation type="submission" date="2016-10" db="EMBL/GenBank/DDBJ databases">
        <authorList>
            <person name="de Groot N.N."/>
        </authorList>
    </citation>
    <scope>NUCLEOTIDE SEQUENCE [LARGE SCALE GENOMIC DNA]</scope>
    <source>
        <strain evidence="1 2">IBRC-M10418</strain>
    </source>
</reference>
<dbReference type="EMBL" id="FNWU01000001">
    <property type="protein sequence ID" value="SEH36724.1"/>
    <property type="molecule type" value="Genomic_DNA"/>
</dbReference>
<dbReference type="PANTHER" id="PTHR42195:SF1">
    <property type="entry name" value="ZINC FINGER PROTEIN"/>
    <property type="match status" value="1"/>
</dbReference>
<dbReference type="AlphaFoldDB" id="A0A1H6HRC1"/>
<name>A0A1H6HRC1_9EURY</name>
<protein>
    <submittedName>
        <fullName evidence="1">Uncharacterized Zn-finger protein</fullName>
    </submittedName>
</protein>